<proteinExistence type="predicted"/>
<dbReference type="AlphaFoldDB" id="A0A5Q4BIZ8"/>
<accession>A0A5Q4BIZ8</accession>
<evidence type="ECO:0000313" key="2">
    <source>
        <dbReference type="Proteomes" id="UP000326340"/>
    </source>
</evidence>
<gene>
    <name evidence="1" type="ORF">CSHISOI_08521</name>
</gene>
<sequence>MNPRRRMLGPWRRRPCRTTPATSWSLNSDEPDFGRGWALHITEQLLFYDCGYQLVGWISRHP</sequence>
<dbReference type="EMBL" id="PUHP01001054">
    <property type="protein sequence ID" value="TQN66908.1"/>
    <property type="molecule type" value="Genomic_DNA"/>
</dbReference>
<reference evidence="1 2" key="1">
    <citation type="journal article" date="2019" name="Sci. Rep.">
        <title>Colletotrichum shisoi sp. nov., an anthracnose pathogen of Perilla frutescens in Japan: molecular phylogenetic, morphological and genomic evidence.</title>
        <authorList>
            <person name="Gan P."/>
            <person name="Tsushima A."/>
            <person name="Hiroyama R."/>
            <person name="Narusaka M."/>
            <person name="Takano Y."/>
            <person name="Narusaka Y."/>
            <person name="Kawaradani M."/>
            <person name="Damm U."/>
            <person name="Shirasu K."/>
        </authorList>
    </citation>
    <scope>NUCLEOTIDE SEQUENCE [LARGE SCALE GENOMIC DNA]</scope>
    <source>
        <strain evidence="1 2">PG-2018a</strain>
    </source>
</reference>
<organism evidence="1 2">
    <name type="scientific">Colletotrichum shisoi</name>
    <dbReference type="NCBI Taxonomy" id="2078593"/>
    <lineage>
        <taxon>Eukaryota</taxon>
        <taxon>Fungi</taxon>
        <taxon>Dikarya</taxon>
        <taxon>Ascomycota</taxon>
        <taxon>Pezizomycotina</taxon>
        <taxon>Sordariomycetes</taxon>
        <taxon>Hypocreomycetidae</taxon>
        <taxon>Glomerellales</taxon>
        <taxon>Glomerellaceae</taxon>
        <taxon>Colletotrichum</taxon>
        <taxon>Colletotrichum destructivum species complex</taxon>
    </lineage>
</organism>
<keyword evidence="2" id="KW-1185">Reference proteome</keyword>
<name>A0A5Q4BIZ8_9PEZI</name>
<dbReference type="Proteomes" id="UP000326340">
    <property type="component" value="Unassembled WGS sequence"/>
</dbReference>
<evidence type="ECO:0000313" key="1">
    <source>
        <dbReference type="EMBL" id="TQN66908.1"/>
    </source>
</evidence>
<comment type="caution">
    <text evidence="1">The sequence shown here is derived from an EMBL/GenBank/DDBJ whole genome shotgun (WGS) entry which is preliminary data.</text>
</comment>
<protein>
    <submittedName>
        <fullName evidence="1">Uncharacterized protein</fullName>
    </submittedName>
</protein>